<keyword evidence="2" id="KW-1185">Reference proteome</keyword>
<proteinExistence type="predicted"/>
<dbReference type="AlphaFoldDB" id="A0A166AHR3"/>
<evidence type="ECO:0000313" key="1">
    <source>
        <dbReference type="EMBL" id="KZX12048.1"/>
    </source>
</evidence>
<comment type="caution">
    <text evidence="1">The sequence shown here is derived from an EMBL/GenBank/DDBJ whole genome shotgun (WGS) entry which is preliminary data.</text>
</comment>
<evidence type="ECO:0008006" key="3">
    <source>
        <dbReference type="Google" id="ProtNLM"/>
    </source>
</evidence>
<dbReference type="OrthoDB" id="191053at2157"/>
<accession>A0A166AHR3</accession>
<gene>
    <name evidence="1" type="ORF">MBCUR_12000</name>
</gene>
<reference evidence="1 2" key="1">
    <citation type="submission" date="2016-04" db="EMBL/GenBank/DDBJ databases">
        <title>Genome sequence of Methanobrevibacter curvatus DSM 11111.</title>
        <authorList>
            <person name="Poehlein A."/>
            <person name="Seedorf H."/>
            <person name="Daniel R."/>
        </authorList>
    </citation>
    <scope>NUCLEOTIDE SEQUENCE [LARGE SCALE GENOMIC DNA]</scope>
    <source>
        <strain evidence="1 2">DSM 11111</strain>
    </source>
</reference>
<protein>
    <recommendedName>
        <fullName evidence="3">Transposase</fullName>
    </recommendedName>
</protein>
<dbReference type="RefSeq" id="WP_067091538.1">
    <property type="nucleotide sequence ID" value="NZ_LWMV01000175.1"/>
</dbReference>
<dbReference type="Pfam" id="PF13565">
    <property type="entry name" value="HTH_32"/>
    <property type="match status" value="1"/>
</dbReference>
<sequence length="98" mass="11623">MDSYYVFEYIKIFVKTSRIKNKYLKNGLEIALHDKKCSGQPKKYETREEMGIIALACSDPPKGRKTWILRLIAEILNEKDEFETLSRKNIRIILKKRN</sequence>
<dbReference type="PATRIC" id="fig|49547.3.peg.1288"/>
<dbReference type="EMBL" id="LWMV01000175">
    <property type="protein sequence ID" value="KZX12048.1"/>
    <property type="molecule type" value="Genomic_DNA"/>
</dbReference>
<evidence type="ECO:0000313" key="2">
    <source>
        <dbReference type="Proteomes" id="UP000077245"/>
    </source>
</evidence>
<dbReference type="STRING" id="49547.MBCUR_12000"/>
<dbReference type="Proteomes" id="UP000077245">
    <property type="component" value="Unassembled WGS sequence"/>
</dbReference>
<name>A0A166AHR3_9EURY</name>
<organism evidence="1 2">
    <name type="scientific">Methanobrevibacter curvatus</name>
    <dbReference type="NCBI Taxonomy" id="49547"/>
    <lineage>
        <taxon>Archaea</taxon>
        <taxon>Methanobacteriati</taxon>
        <taxon>Methanobacteriota</taxon>
        <taxon>Methanomada group</taxon>
        <taxon>Methanobacteria</taxon>
        <taxon>Methanobacteriales</taxon>
        <taxon>Methanobacteriaceae</taxon>
        <taxon>Methanobrevibacter</taxon>
    </lineage>
</organism>